<comment type="function">
    <text evidence="5">Binds covalently through a thioester bond to the pathogen surface resulting in pathogen clearance.</text>
</comment>
<dbReference type="Pfam" id="PF07703">
    <property type="entry name" value="A2M_BRD"/>
    <property type="match status" value="1"/>
</dbReference>
<dbReference type="Gene3D" id="1.50.10.20">
    <property type="match status" value="1"/>
</dbReference>
<evidence type="ECO:0000256" key="3">
    <source>
        <dbReference type="ARBA" id="ARBA00023157"/>
    </source>
</evidence>
<accession>A0AAV5WA65</accession>
<dbReference type="Gene3D" id="2.60.40.2950">
    <property type="match status" value="1"/>
</dbReference>
<feature type="domain" description="Alpha-macroglobulin receptor-binding" evidence="11">
    <location>
        <begin position="1414"/>
        <end position="1503"/>
    </location>
</feature>
<organism evidence="12 13">
    <name type="scientific">Pristionchus fissidentatus</name>
    <dbReference type="NCBI Taxonomy" id="1538716"/>
    <lineage>
        <taxon>Eukaryota</taxon>
        <taxon>Metazoa</taxon>
        <taxon>Ecdysozoa</taxon>
        <taxon>Nematoda</taxon>
        <taxon>Chromadorea</taxon>
        <taxon>Rhabditida</taxon>
        <taxon>Rhabditina</taxon>
        <taxon>Diplogasteromorpha</taxon>
        <taxon>Diplogasteroidea</taxon>
        <taxon>Neodiplogasteridae</taxon>
        <taxon>Pristionchus</taxon>
    </lineage>
</organism>
<comment type="similarity">
    <text evidence="1">Belongs to the protease inhibitor I39 (alpha-2-macroglobulin) family.</text>
</comment>
<evidence type="ECO:0000256" key="5">
    <source>
        <dbReference type="ARBA" id="ARBA00057615"/>
    </source>
</evidence>
<evidence type="ECO:0000256" key="1">
    <source>
        <dbReference type="ARBA" id="ARBA00010952"/>
    </source>
</evidence>
<evidence type="ECO:0000256" key="4">
    <source>
        <dbReference type="ARBA" id="ARBA00023180"/>
    </source>
</evidence>
<reference evidence="12" key="1">
    <citation type="submission" date="2023-10" db="EMBL/GenBank/DDBJ databases">
        <title>Genome assembly of Pristionchus species.</title>
        <authorList>
            <person name="Yoshida K."/>
            <person name="Sommer R.J."/>
        </authorList>
    </citation>
    <scope>NUCLEOTIDE SEQUENCE</scope>
    <source>
        <strain evidence="12">RS5133</strain>
    </source>
</reference>
<dbReference type="Gene3D" id="2.60.40.1930">
    <property type="match status" value="2"/>
</dbReference>
<dbReference type="CDD" id="cd02897">
    <property type="entry name" value="A2M_2"/>
    <property type="match status" value="1"/>
</dbReference>
<dbReference type="SMART" id="SM01360">
    <property type="entry name" value="A2M"/>
    <property type="match status" value="1"/>
</dbReference>
<proteinExistence type="inferred from homology"/>
<dbReference type="Pfam" id="PF17791">
    <property type="entry name" value="MG3"/>
    <property type="match status" value="1"/>
</dbReference>
<keyword evidence="2 8" id="KW-0732">Signal</keyword>
<sequence length="1560" mass="172489">MRFISSLLLLPLLIGWIVCLDESPSPSNDSSSLPLPSPVTPDVPLLLSTSPSIVVDPFLPTMESTPKPPEKNYTGSYLVVAPKVVRPGLPYAVSVNILKSSEEDHIVRVEIRNEANETAASKVVNNIKPGVPQTVTIDSLSADTLPSSNNYKVYVKGETLSGRIIFEESHSIDYNHKSLSLFVQTDKAIYKPGTVVKYRVIVVTPNLTPYSDSISVKIVDPSQNVISQQLDKSLNKGVFSSELALATEPPIGEWQIQAETKSGIKYTKGFTVEKYVLPKFEVKVNTPSFITVEDNLSVLVDAKYTYGKGVSGKARVSLQLPWHRWHPVPRPIQLNDDGTTTQVEEEKQIERTVKLNNMGEATVVFTNEELKRHKLVLDYGGSSVRIVATVTEDLTEIQRNGSAQVSSYRHDVKLELEKQGETFKPALTYNVVVSLKQMDDTPVKATVPRRVQVTTYYNYPYNSEQPEQREDKTVKIVDLDAHGTSILPLEPPINCSSARIEAHYDRSGNDNFTNAAIYSSLYVEAAKSPSSSFLQLIPDIEATVEAGKTLSFTVKSTETIPMLTYQIMSRGSVLLSKEIPVNDDHATISFTTTNQMSPKARLIVYSVRPTNKEVLVDATDFKVEGLFRNNVSLSIDRASAEPGQTVKFKVKADPNSYVGLLAVDQSVLLLKSGNDITKEMVESDMEEYDTTSGSGGYRPWEVNFRAKRSVWYPWWGVGGKDAQSIFENAGLVVLTDAYLYREPEPPMVFAFANFAGGFGGGMAGAPGPVLEAASMAVPAPPPMGGGAPPPPLRIRTEFPETWIWQEMTCESGETEYDTVAPDTITSWVASAFAVNEHSGLGVAPTTSKLRVFRPFFVRLNLPYSVKRGEKFALQALIFNYLDNEQDVVVTLKHEDQSGFDFLNKDGSVRRGNTKGDYNTRLVSVPGGGVSKAVYFPILPNQIGNIRLKVEARCASAGDAVDIPLKVEPEGYRVDRNVPIVVDLTNSSTFSRTIPLEWPIDVVEGSKYAKVEVIGDIMGPILSNLDKLVQMPYGCGEQNMLNFVPNIVVLRYLKATNRRDKKLEEKAIKYMEAGYQRELTYRRFDSSFSAFGESDKHGSTWLTAFVGRAFSQAKSFIFIDDEILQKSIAFLNSQQMESGAFAEHGEVHHKDMQGGASEGGVGLSAYVLLAMLENGIKNDRAVSYIESQLEGIKNDSYTLAVVTYTLHLADSNRKKEAFDMLEALKINGNDSTVHWSSSKGEKPKDTTSYFFQPRPVDVETTGYALLTYMLNKMTEEAVPVVRWLTQQRNALGGFSSTQDTVVALNALGAYAERAYSPDSNVSLTAVNGASNDLFLVSNTNSIVLQSVELTNLDDEIKLSAKGNGVVFAQVSYSYYRNTLRDDAPFYCTRDLKETRGGNRLELDLCCNYTRPGVRSNMAVAEIETLSGYKFDEEYQNEILSAKDVQRVEMEKDDTKMNIYFNPLGGDPVCLSLFSDLQYQVVEQKPAQIKLFDYYDPEQELKATYSSKSVRALSDSCPDCWPHPEELSSSPHSPFSSPPSQATQSGTVFSLLLPPLLALLLA</sequence>
<evidence type="ECO:0000256" key="8">
    <source>
        <dbReference type="SAM" id="SignalP"/>
    </source>
</evidence>
<dbReference type="InterPro" id="IPR002890">
    <property type="entry name" value="MG2"/>
</dbReference>
<dbReference type="FunFam" id="1.50.10.20:FF:000001">
    <property type="entry name" value="CD109 isoform 1"/>
    <property type="match status" value="1"/>
</dbReference>
<feature type="signal peptide" evidence="8">
    <location>
        <begin position="1"/>
        <end position="19"/>
    </location>
</feature>
<dbReference type="InterPro" id="IPR008930">
    <property type="entry name" value="Terpenoid_cyclase/PrenylTrfase"/>
</dbReference>
<dbReference type="SUPFAM" id="SSF48239">
    <property type="entry name" value="Terpenoid cyclases/Protein prenyltransferases"/>
    <property type="match status" value="1"/>
</dbReference>
<dbReference type="Gene3D" id="2.60.40.690">
    <property type="entry name" value="Alpha-macroglobulin, receptor-binding domain"/>
    <property type="match status" value="1"/>
</dbReference>
<dbReference type="PROSITE" id="PS00477">
    <property type="entry name" value="ALPHA_2_MACROGLOBULIN"/>
    <property type="match status" value="1"/>
</dbReference>
<evidence type="ECO:0000259" key="9">
    <source>
        <dbReference type="SMART" id="SM01359"/>
    </source>
</evidence>
<dbReference type="InterPro" id="IPR041555">
    <property type="entry name" value="MG3"/>
</dbReference>
<dbReference type="Gene3D" id="2.60.40.1940">
    <property type="match status" value="1"/>
</dbReference>
<dbReference type="InterPro" id="IPR011626">
    <property type="entry name" value="Alpha-macroglobulin_TED"/>
</dbReference>
<dbReference type="Gene3D" id="6.20.50.160">
    <property type="match status" value="1"/>
</dbReference>
<dbReference type="InterPro" id="IPR001599">
    <property type="entry name" value="Macroglobln_a2"/>
</dbReference>
<dbReference type="InterPro" id="IPR009048">
    <property type="entry name" value="A-macroglobulin_rcpt-bd"/>
</dbReference>
<dbReference type="InterPro" id="IPR011625">
    <property type="entry name" value="A2M_N_BRD"/>
</dbReference>
<dbReference type="Pfam" id="PF07677">
    <property type="entry name" value="A2M_recep"/>
    <property type="match status" value="1"/>
</dbReference>
<dbReference type="SMART" id="SM01361">
    <property type="entry name" value="A2M_recep"/>
    <property type="match status" value="1"/>
</dbReference>
<dbReference type="FunFam" id="2.60.40.1930:FF:000001">
    <property type="entry name" value="CD109 isoform 3"/>
    <property type="match status" value="1"/>
</dbReference>
<dbReference type="PANTHER" id="PTHR11412:SF175">
    <property type="entry name" value="TEP (THIOLESTER CONTAINING PROTEIN)"/>
    <property type="match status" value="1"/>
</dbReference>
<dbReference type="Gene3D" id="2.60.120.1540">
    <property type="match status" value="1"/>
</dbReference>
<dbReference type="InterPro" id="IPR047565">
    <property type="entry name" value="Alpha-macroglob_thiol-ester_cl"/>
</dbReference>
<evidence type="ECO:0000259" key="10">
    <source>
        <dbReference type="SMART" id="SM01360"/>
    </source>
</evidence>
<feature type="chain" id="PRO_5043574097" description="TEP1-F" evidence="8">
    <location>
        <begin position="20"/>
        <end position="1560"/>
    </location>
</feature>
<dbReference type="InterPro" id="IPR050473">
    <property type="entry name" value="A2M/Complement_sys"/>
</dbReference>
<dbReference type="InterPro" id="IPR036595">
    <property type="entry name" value="A-macroglobulin_rcpt-bd_sf"/>
</dbReference>
<evidence type="ECO:0000259" key="11">
    <source>
        <dbReference type="SMART" id="SM01361"/>
    </source>
</evidence>
<dbReference type="Pfam" id="PF00207">
    <property type="entry name" value="A2M"/>
    <property type="match status" value="1"/>
</dbReference>
<dbReference type="Gene3D" id="2.20.130.20">
    <property type="match status" value="1"/>
</dbReference>
<dbReference type="SMART" id="SM01419">
    <property type="entry name" value="Thiol-ester_cl"/>
    <property type="match status" value="1"/>
</dbReference>
<dbReference type="GO" id="GO:0005615">
    <property type="term" value="C:extracellular space"/>
    <property type="evidence" value="ECO:0007669"/>
    <property type="project" value="InterPro"/>
</dbReference>
<dbReference type="Pfam" id="PF07678">
    <property type="entry name" value="TED_complement"/>
    <property type="match status" value="1"/>
</dbReference>
<keyword evidence="4" id="KW-0325">Glycoprotein</keyword>
<dbReference type="InterPro" id="IPR019742">
    <property type="entry name" value="MacrogloblnA2_CS"/>
</dbReference>
<dbReference type="SMART" id="SM01359">
    <property type="entry name" value="A2M_N_2"/>
    <property type="match status" value="1"/>
</dbReference>
<evidence type="ECO:0000313" key="12">
    <source>
        <dbReference type="EMBL" id="GMT28413.1"/>
    </source>
</evidence>
<dbReference type="Pfam" id="PF01835">
    <property type="entry name" value="MG2"/>
    <property type="match status" value="1"/>
</dbReference>
<dbReference type="PANTHER" id="PTHR11412">
    <property type="entry name" value="MACROGLOBULIN / COMPLEMENT"/>
    <property type="match status" value="1"/>
</dbReference>
<dbReference type="Gene3D" id="2.60.40.10">
    <property type="entry name" value="Immunoglobulins"/>
    <property type="match status" value="2"/>
</dbReference>
<evidence type="ECO:0000256" key="7">
    <source>
        <dbReference type="ARBA" id="ARBA00078071"/>
    </source>
</evidence>
<dbReference type="InterPro" id="IPR013783">
    <property type="entry name" value="Ig-like_fold"/>
</dbReference>
<keyword evidence="13" id="KW-1185">Reference proteome</keyword>
<comment type="caution">
    <text evidence="12">The sequence shown here is derived from an EMBL/GenBank/DDBJ whole genome shotgun (WGS) entry which is preliminary data.</text>
</comment>
<evidence type="ECO:0000313" key="13">
    <source>
        <dbReference type="Proteomes" id="UP001432322"/>
    </source>
</evidence>
<evidence type="ECO:0000256" key="2">
    <source>
        <dbReference type="ARBA" id="ARBA00022729"/>
    </source>
</evidence>
<dbReference type="InterPro" id="IPR041813">
    <property type="entry name" value="A2M_TED"/>
</dbReference>
<gene>
    <name evidence="12" type="ORF">PFISCL1PPCAC_19710</name>
</gene>
<dbReference type="GO" id="GO:0004866">
    <property type="term" value="F:endopeptidase inhibitor activity"/>
    <property type="evidence" value="ECO:0007669"/>
    <property type="project" value="InterPro"/>
</dbReference>
<protein>
    <recommendedName>
        <fullName evidence="7">TEP1-F</fullName>
    </recommendedName>
</protein>
<keyword evidence="3" id="KW-1015">Disulfide bond</keyword>
<dbReference type="Proteomes" id="UP001432322">
    <property type="component" value="Unassembled WGS sequence"/>
</dbReference>
<dbReference type="SUPFAM" id="SSF49410">
    <property type="entry name" value="Alpha-macroglobulin receptor domain"/>
    <property type="match status" value="1"/>
</dbReference>
<comment type="subunit">
    <text evidence="6">Heterodimer of a TEP1-N chain and an TEP1-C chain non-covalently linked. Forms a complex composed of TEP1-N and TEP1-C heterodimer, LRIM1 and APL1C; the interaction stabilizes TEP1-N and TEP1-C heterodimer, prevents its binding to tissues while circulating in the hemolymph and protects the thioester bond from hydrolysis. Mature TEP1 and to a lesser extent full-length TEP1 interact with SPCLIP1; the interaction is induced by microbial infection.</text>
</comment>
<evidence type="ECO:0000256" key="6">
    <source>
        <dbReference type="ARBA" id="ARBA00063781"/>
    </source>
</evidence>
<dbReference type="EMBL" id="BTSY01000005">
    <property type="protein sequence ID" value="GMT28413.1"/>
    <property type="molecule type" value="Genomic_DNA"/>
</dbReference>
<name>A0AAV5WA65_9BILA</name>
<feature type="domain" description="Alpha-2-macroglobulin bait region" evidence="9">
    <location>
        <begin position="534"/>
        <end position="670"/>
    </location>
</feature>
<feature type="domain" description="Alpha-2-macroglobulin" evidence="10">
    <location>
        <begin position="801"/>
        <end position="891"/>
    </location>
</feature>